<dbReference type="InterPro" id="IPR013762">
    <property type="entry name" value="Integrase-like_cat_sf"/>
</dbReference>
<evidence type="ECO:0000313" key="3">
    <source>
        <dbReference type="EMBL" id="XFO73340.1"/>
    </source>
</evidence>
<dbReference type="PANTHER" id="PTHR30349">
    <property type="entry name" value="PHAGE INTEGRASE-RELATED"/>
    <property type="match status" value="1"/>
</dbReference>
<dbReference type="RefSeq" id="WP_093798171.1">
    <property type="nucleotide sequence ID" value="NZ_CP155571.1"/>
</dbReference>
<dbReference type="InterPro" id="IPR050090">
    <property type="entry name" value="Tyrosine_recombinase_XerCD"/>
</dbReference>
<feature type="domain" description="Tyr recombinase" evidence="2">
    <location>
        <begin position="111"/>
        <end position="232"/>
    </location>
</feature>
<dbReference type="PROSITE" id="PS51898">
    <property type="entry name" value="TYR_RECOMBINASE"/>
    <property type="match status" value="1"/>
</dbReference>
<evidence type="ECO:0000259" key="2">
    <source>
        <dbReference type="PROSITE" id="PS51898"/>
    </source>
</evidence>
<organism evidence="3 4">
    <name type="scientific">Sporomusa acidovorans (strain ATCC 49682 / DSM 3132 / Mol)</name>
    <dbReference type="NCBI Taxonomy" id="1123286"/>
    <lineage>
        <taxon>Bacteria</taxon>
        <taxon>Bacillati</taxon>
        <taxon>Bacillota</taxon>
        <taxon>Negativicutes</taxon>
        <taxon>Selenomonadales</taxon>
        <taxon>Sporomusaceae</taxon>
        <taxon>Sporomusa</taxon>
    </lineage>
</organism>
<sequence length="232" mass="27567">MKNKPPYEYISNYANMIKGFIAEKHLSGYRFTVQERWMKQLDRYCADLNIQAGELTVDILEGFCNRNPSESQMTRQQRLRMVCHFTEYLRKNGYNIGTPEAPVKVFSYSKRIPYIFTEAELKSLYNQIDNWETTPQSRGYRKQMDPVIFRMVYGCGLRIMEALRLRIADVDLKSNILYIFNSKNGRDRIVPMSESLSERCRLYWEKMRKFEEPNDYFLPGISNGNHISHENF</sequence>
<dbReference type="Proteomes" id="UP000216052">
    <property type="component" value="Chromosome"/>
</dbReference>
<dbReference type="Pfam" id="PF00589">
    <property type="entry name" value="Phage_integrase"/>
    <property type="match status" value="1"/>
</dbReference>
<dbReference type="SUPFAM" id="SSF56349">
    <property type="entry name" value="DNA breaking-rejoining enzymes"/>
    <property type="match status" value="1"/>
</dbReference>
<evidence type="ECO:0000313" key="4">
    <source>
        <dbReference type="Proteomes" id="UP000216052"/>
    </source>
</evidence>
<dbReference type="InterPro" id="IPR002104">
    <property type="entry name" value="Integrase_catalytic"/>
</dbReference>
<keyword evidence="4" id="KW-1185">Reference proteome</keyword>
<keyword evidence="1" id="KW-0233">DNA recombination</keyword>
<reference evidence="3" key="1">
    <citation type="submission" date="2024-05" db="EMBL/GenBank/DDBJ databases">
        <title>Isolation and characterization of Sporomusa carbonis sp. nov., a carboxydotrophic hydrogenogen in the genus of Sporomusa isolated from a charcoal burning pile.</title>
        <authorList>
            <person name="Boeer T."/>
            <person name="Rosenbaum F."/>
            <person name="Eysell L."/>
            <person name="Mueller V."/>
            <person name="Daniel R."/>
            <person name="Poehlein A."/>
        </authorList>
    </citation>
    <scope>NUCLEOTIDE SEQUENCE [LARGE SCALE GENOMIC DNA]</scope>
    <source>
        <strain evidence="3">DSM 3132</strain>
    </source>
</reference>
<dbReference type="Gene3D" id="1.10.443.10">
    <property type="entry name" value="Intergrase catalytic core"/>
    <property type="match status" value="1"/>
</dbReference>
<proteinExistence type="predicted"/>
<gene>
    <name evidence="3" type="primary">xerC_10</name>
    <name evidence="3" type="ORF">SPACI_034260</name>
</gene>
<dbReference type="InterPro" id="IPR011010">
    <property type="entry name" value="DNA_brk_join_enz"/>
</dbReference>
<evidence type="ECO:0000256" key="1">
    <source>
        <dbReference type="ARBA" id="ARBA00023172"/>
    </source>
</evidence>
<name>A0ABZ3J527_SPOA4</name>
<protein>
    <submittedName>
        <fullName evidence="3">Tyrosine recombinase XerC</fullName>
    </submittedName>
</protein>
<accession>A0ABZ3J527</accession>
<dbReference type="PANTHER" id="PTHR30349:SF64">
    <property type="entry name" value="PROPHAGE INTEGRASE INTD-RELATED"/>
    <property type="match status" value="1"/>
</dbReference>
<dbReference type="EMBL" id="CP155571">
    <property type="protein sequence ID" value="XFO73340.1"/>
    <property type="molecule type" value="Genomic_DNA"/>
</dbReference>